<reference evidence="1" key="2">
    <citation type="submission" date="2021-03" db="UniProtKB">
        <authorList>
            <consortium name="EnsemblPlants"/>
        </authorList>
    </citation>
    <scope>IDENTIFICATION</scope>
</reference>
<name>A0A803Q6N0_CANSA</name>
<reference evidence="1" key="1">
    <citation type="submission" date="2018-11" db="EMBL/GenBank/DDBJ databases">
        <authorList>
            <person name="Grassa J C."/>
        </authorList>
    </citation>
    <scope>NUCLEOTIDE SEQUENCE [LARGE SCALE GENOMIC DNA]</scope>
</reference>
<evidence type="ECO:0008006" key="3">
    <source>
        <dbReference type="Google" id="ProtNLM"/>
    </source>
</evidence>
<accession>A0A803Q6N0</accession>
<evidence type="ECO:0000313" key="1">
    <source>
        <dbReference type="EnsemblPlants" id="cds.evm.model.07.83"/>
    </source>
</evidence>
<evidence type="ECO:0000313" key="2">
    <source>
        <dbReference type="Proteomes" id="UP000596661"/>
    </source>
</evidence>
<dbReference type="AlphaFoldDB" id="A0A803Q6N0"/>
<dbReference type="PANTHER" id="PTHR47074">
    <property type="entry name" value="BNAC02G40300D PROTEIN"/>
    <property type="match status" value="1"/>
</dbReference>
<protein>
    <recommendedName>
        <fullName evidence="3">Reverse transcriptase zinc-binding domain-containing protein</fullName>
    </recommendedName>
</protein>
<dbReference type="PANTHER" id="PTHR47074:SF11">
    <property type="entry name" value="REVERSE TRANSCRIPTASE-LIKE PROTEIN"/>
    <property type="match status" value="1"/>
</dbReference>
<organism evidence="1 2">
    <name type="scientific">Cannabis sativa</name>
    <name type="common">Hemp</name>
    <name type="synonym">Marijuana</name>
    <dbReference type="NCBI Taxonomy" id="3483"/>
    <lineage>
        <taxon>Eukaryota</taxon>
        <taxon>Viridiplantae</taxon>
        <taxon>Streptophyta</taxon>
        <taxon>Embryophyta</taxon>
        <taxon>Tracheophyta</taxon>
        <taxon>Spermatophyta</taxon>
        <taxon>Magnoliopsida</taxon>
        <taxon>eudicotyledons</taxon>
        <taxon>Gunneridae</taxon>
        <taxon>Pentapetalae</taxon>
        <taxon>rosids</taxon>
        <taxon>fabids</taxon>
        <taxon>Rosales</taxon>
        <taxon>Cannabaceae</taxon>
        <taxon>Cannabis</taxon>
    </lineage>
</organism>
<sequence length="292" mass="32553">MVMAMGLGTLGPREAICGLHLACSDRSWHCCAQPRRREGERRTEGRLSFGFQDPEISNLWSAWTAAARDVWSLTKSAPDKRRECLPTLKQLRIRRVDVQALCPICRDAYESIEHALLLCTQPKLVWDRVGIGTAIAATGASSFLDWCIQSFATADADKRKLLPVLCWAIWSARNDFVWQQKTTTAATILNTATGFLDQWSKAQNTLIETSWSSYTIHDGAEQWVVPSENKIKVNVDAALFNSSNKYGCGFVARDHYGMLVQGKTLLFTCSPSPELAESIGIREALSWIKSHG</sequence>
<dbReference type="EnsemblPlants" id="evm.model.07.83">
    <property type="protein sequence ID" value="cds.evm.model.07.83"/>
    <property type="gene ID" value="evm.TU.07.83"/>
</dbReference>
<dbReference type="Gramene" id="evm.model.07.83">
    <property type="protein sequence ID" value="cds.evm.model.07.83"/>
    <property type="gene ID" value="evm.TU.07.83"/>
</dbReference>
<dbReference type="EMBL" id="UZAU01000626">
    <property type="status" value="NOT_ANNOTATED_CDS"/>
    <property type="molecule type" value="Genomic_DNA"/>
</dbReference>
<keyword evidence="2" id="KW-1185">Reference proteome</keyword>
<dbReference type="Proteomes" id="UP000596661">
    <property type="component" value="Chromosome 7"/>
</dbReference>
<proteinExistence type="predicted"/>
<dbReference type="InterPro" id="IPR052929">
    <property type="entry name" value="RNase_H-like_EbsB-rel"/>
</dbReference>